<comment type="caution">
    <text evidence="1">The sequence shown here is derived from an EMBL/GenBank/DDBJ whole genome shotgun (WGS) entry which is preliminary data.</text>
</comment>
<keyword evidence="2" id="KW-1185">Reference proteome</keyword>
<protein>
    <recommendedName>
        <fullName evidence="3">DUF4221 domain-containing protein</fullName>
    </recommendedName>
</protein>
<dbReference type="EMBL" id="FNQC01000004">
    <property type="protein sequence ID" value="SDY98059.1"/>
    <property type="molecule type" value="Genomic_DNA"/>
</dbReference>
<proteinExistence type="predicted"/>
<dbReference type="PROSITE" id="PS51257">
    <property type="entry name" value="PROKAR_LIPOPROTEIN"/>
    <property type="match status" value="1"/>
</dbReference>
<accession>A0A1H3PCE2</accession>
<reference evidence="1 2" key="1">
    <citation type="submission" date="2016-10" db="EMBL/GenBank/DDBJ databases">
        <authorList>
            <person name="Varghese N."/>
            <person name="Submissions S."/>
        </authorList>
    </citation>
    <scope>NUCLEOTIDE SEQUENCE [LARGE SCALE GENOMIC DNA]</scope>
    <source>
        <strain evidence="1 2">DSM 17997</strain>
    </source>
</reference>
<organism evidence="1 2">
    <name type="scientific">Rhodonellum ikkaensis</name>
    <dbReference type="NCBI Taxonomy" id="336829"/>
    <lineage>
        <taxon>Bacteria</taxon>
        <taxon>Pseudomonadati</taxon>
        <taxon>Bacteroidota</taxon>
        <taxon>Cytophagia</taxon>
        <taxon>Cytophagales</taxon>
        <taxon>Cytophagaceae</taxon>
        <taxon>Rhodonellum</taxon>
    </lineage>
</organism>
<evidence type="ECO:0000313" key="1">
    <source>
        <dbReference type="EMBL" id="SDY98059.1"/>
    </source>
</evidence>
<sequence length="377" mass="43461">MIRFKIIILVIGALIFGCSERNKDSQDIADSNEWELVILDSIQVGFLADIREGTFSNGIGLIKDISSSTLIKFDSLGNILVKKEFPKEGPGSVTMLETLLEHNGGFFGTTSFKNIYHFDADLNLKESLEMPFLGEARGGAYNRRNIAVWDEKILLWYPGRNGISPYLDYFYRDYTLLELYDLKTKSSIPVVRTPPSSKFSGDDFFGRPYINFTIENDSLYLTFSNEPILHIYALGDSVLWERSIDINPIDFKLLPGQKTPVTYEESMKMNEAQIHGIYSDSNNIIVTYYGGIDEDTFVNNNLKERENFFRYPEFRKNYLKIYRVGKGWSNEVILPSKIKLILNIESVDKSFYALRDDDYLGEEQDYITFYKLQLVKK</sequence>
<evidence type="ECO:0000313" key="2">
    <source>
        <dbReference type="Proteomes" id="UP000199663"/>
    </source>
</evidence>
<dbReference type="RefSeq" id="WP_019598053.1">
    <property type="nucleotide sequence ID" value="NZ_FNQC01000004.1"/>
</dbReference>
<gene>
    <name evidence="1" type="ORF">SAMN05444412_104157</name>
</gene>
<name>A0A1H3PCE2_9BACT</name>
<dbReference type="Proteomes" id="UP000199663">
    <property type="component" value="Unassembled WGS sequence"/>
</dbReference>
<evidence type="ECO:0008006" key="3">
    <source>
        <dbReference type="Google" id="ProtNLM"/>
    </source>
</evidence>